<dbReference type="EMBL" id="JAAGMU010001694">
    <property type="protein sequence ID" value="NEC83997.1"/>
    <property type="molecule type" value="Genomic_DNA"/>
</dbReference>
<evidence type="ECO:0000313" key="1">
    <source>
        <dbReference type="EMBL" id="NEC83997.1"/>
    </source>
</evidence>
<accession>A0A6G3UCS1</accession>
<comment type="caution">
    <text evidence="1">The sequence shown here is derived from an EMBL/GenBank/DDBJ whole genome shotgun (WGS) entry which is preliminary data.</text>
</comment>
<protein>
    <submittedName>
        <fullName evidence="1">Uncharacterized protein</fullName>
    </submittedName>
</protein>
<dbReference type="AlphaFoldDB" id="A0A6G3UCS1"/>
<feature type="non-terminal residue" evidence="1">
    <location>
        <position position="73"/>
    </location>
</feature>
<name>A0A6G3UCS1_9ACTN</name>
<sequence length="73" mass="7762">MSRDAVAGVLRAAGCVFAEDEADLILAAARDAREAAGMVERRARGLPLEQVVGWAGFRGRRIGVAPGVFVPRR</sequence>
<organism evidence="1">
    <name type="scientific">Streptomyces sp. SID7958</name>
    <dbReference type="NCBI Taxonomy" id="2706093"/>
    <lineage>
        <taxon>Bacteria</taxon>
        <taxon>Bacillati</taxon>
        <taxon>Actinomycetota</taxon>
        <taxon>Actinomycetes</taxon>
        <taxon>Kitasatosporales</taxon>
        <taxon>Streptomycetaceae</taxon>
        <taxon>Streptomyces</taxon>
    </lineage>
</organism>
<gene>
    <name evidence="1" type="ORF">G3I38_33400</name>
</gene>
<reference evidence="1" key="1">
    <citation type="submission" date="2020-01" db="EMBL/GenBank/DDBJ databases">
        <title>Insect and environment-associated Actinomycetes.</title>
        <authorList>
            <person name="Currrie C."/>
            <person name="Chevrette M."/>
            <person name="Carlson C."/>
            <person name="Stubbendieck R."/>
            <person name="Wendt-Pienkowski E."/>
        </authorList>
    </citation>
    <scope>NUCLEOTIDE SEQUENCE</scope>
    <source>
        <strain evidence="1">SID7958</strain>
    </source>
</reference>
<proteinExistence type="predicted"/>